<dbReference type="Gene3D" id="2.30.30.60">
    <property type="match status" value="1"/>
</dbReference>
<name>A0A2N3YMD0_9MICO</name>
<dbReference type="Proteomes" id="UP000233781">
    <property type="component" value="Unassembled WGS sequence"/>
</dbReference>
<dbReference type="InterPro" id="IPR010920">
    <property type="entry name" value="LSM_dom_sf"/>
</dbReference>
<comment type="subcellular location">
    <subcellularLocation>
        <location evidence="1">Cell membrane</location>
        <topology evidence="1">Multi-pass membrane protein</topology>
    </subcellularLocation>
</comment>
<protein>
    <submittedName>
        <fullName evidence="11">Small conductance mechanosensitive channel</fullName>
    </submittedName>
</protein>
<feature type="domain" description="Mechanosensitive ion channel MscS" evidence="8">
    <location>
        <begin position="152"/>
        <end position="213"/>
    </location>
</feature>
<dbReference type="InterPro" id="IPR049142">
    <property type="entry name" value="MS_channel_1st"/>
</dbReference>
<evidence type="ECO:0000259" key="8">
    <source>
        <dbReference type="Pfam" id="PF00924"/>
    </source>
</evidence>
<dbReference type="FunFam" id="2.30.30.60:FF:000001">
    <property type="entry name" value="MscS Mechanosensitive ion channel"/>
    <property type="match status" value="1"/>
</dbReference>
<dbReference type="GO" id="GO:0008381">
    <property type="term" value="F:mechanosensitive monoatomic ion channel activity"/>
    <property type="evidence" value="ECO:0007669"/>
    <property type="project" value="InterPro"/>
</dbReference>
<keyword evidence="4 7" id="KW-0812">Transmembrane</keyword>
<feature type="transmembrane region" description="Helical" evidence="7">
    <location>
        <begin position="134"/>
        <end position="153"/>
    </location>
</feature>
<evidence type="ECO:0000259" key="9">
    <source>
        <dbReference type="Pfam" id="PF21082"/>
    </source>
</evidence>
<dbReference type="InterPro" id="IPR023408">
    <property type="entry name" value="MscS_beta-dom_sf"/>
</dbReference>
<dbReference type="Pfam" id="PF21088">
    <property type="entry name" value="MS_channel_1st"/>
    <property type="match status" value="1"/>
</dbReference>
<evidence type="ECO:0000313" key="12">
    <source>
        <dbReference type="Proteomes" id="UP000233781"/>
    </source>
</evidence>
<sequence>MPVTDATPALTLPGLTGLNADVLATVAERAQQWLVTDGVRVLLVLVMGVVARWLLHRLIGRVVATMTSRTATRLATNVAAGRILAAAATGVAHERHRQRVETMGSLLRSISTFVVGVVTLLTVMALVGLPLGPLLASAGVGGVAIGFGAQSLVKDFLSGIFMIFEDQYGVGDVIDTGEAIGTVEEVTLRVTRLRDADGITWYVRNGEIVRIGNRSQGFSAAWVDMPVSYREDIEKVLGVVRGASEAFGADPEWSDKLLEAPTVLGVDSITGQTVTVRVLAKCLPGENFGVQRELRARIKAAFDAHGIQGPPLPPFSAGPPR</sequence>
<dbReference type="PANTHER" id="PTHR30460">
    <property type="entry name" value="MODERATE CONDUCTANCE MECHANOSENSITIVE CHANNEL YBIO"/>
    <property type="match status" value="1"/>
</dbReference>
<proteinExistence type="inferred from homology"/>
<dbReference type="PANTHER" id="PTHR30460:SF0">
    <property type="entry name" value="MODERATE CONDUCTANCE MECHANOSENSITIVE CHANNEL YBIO"/>
    <property type="match status" value="1"/>
</dbReference>
<keyword evidence="5 7" id="KW-1133">Transmembrane helix</keyword>
<evidence type="ECO:0000256" key="5">
    <source>
        <dbReference type="ARBA" id="ARBA00022989"/>
    </source>
</evidence>
<keyword evidence="3" id="KW-1003">Cell membrane</keyword>
<feature type="transmembrane region" description="Helical" evidence="7">
    <location>
        <begin position="38"/>
        <end position="55"/>
    </location>
</feature>
<evidence type="ECO:0000259" key="10">
    <source>
        <dbReference type="Pfam" id="PF21088"/>
    </source>
</evidence>
<dbReference type="InterPro" id="IPR011066">
    <property type="entry name" value="MscS_channel_C_sf"/>
</dbReference>
<dbReference type="Gene3D" id="1.10.287.1260">
    <property type="match status" value="1"/>
</dbReference>
<keyword evidence="12" id="KW-1185">Reference proteome</keyword>
<evidence type="ECO:0000256" key="2">
    <source>
        <dbReference type="ARBA" id="ARBA00008017"/>
    </source>
</evidence>
<dbReference type="Gene3D" id="3.30.70.100">
    <property type="match status" value="1"/>
</dbReference>
<organism evidence="11 12">
    <name type="scientific">Phycicoccus duodecadis</name>
    <dbReference type="NCBI Taxonomy" id="173053"/>
    <lineage>
        <taxon>Bacteria</taxon>
        <taxon>Bacillati</taxon>
        <taxon>Actinomycetota</taxon>
        <taxon>Actinomycetes</taxon>
        <taxon>Micrococcales</taxon>
        <taxon>Intrasporangiaceae</taxon>
        <taxon>Phycicoccus</taxon>
    </lineage>
</organism>
<dbReference type="SUPFAM" id="SSF82861">
    <property type="entry name" value="Mechanosensitive channel protein MscS (YggB), transmembrane region"/>
    <property type="match status" value="1"/>
</dbReference>
<keyword evidence="6 7" id="KW-0472">Membrane</keyword>
<dbReference type="InterPro" id="IPR045276">
    <property type="entry name" value="YbiO_bact"/>
</dbReference>
<evidence type="ECO:0000256" key="4">
    <source>
        <dbReference type="ARBA" id="ARBA00022692"/>
    </source>
</evidence>
<dbReference type="SUPFAM" id="SSF82689">
    <property type="entry name" value="Mechanosensitive channel protein MscS (YggB), C-terminal domain"/>
    <property type="match status" value="1"/>
</dbReference>
<feature type="transmembrane region" description="Helical" evidence="7">
    <location>
        <begin position="105"/>
        <end position="128"/>
    </location>
</feature>
<feature type="domain" description="Mechanosensitive ion channel MscS C-terminal" evidence="9">
    <location>
        <begin position="224"/>
        <end position="308"/>
    </location>
</feature>
<dbReference type="Pfam" id="PF21082">
    <property type="entry name" value="MS_channel_3rd"/>
    <property type="match status" value="1"/>
</dbReference>
<evidence type="ECO:0000256" key="3">
    <source>
        <dbReference type="ARBA" id="ARBA00022475"/>
    </source>
</evidence>
<dbReference type="SUPFAM" id="SSF50182">
    <property type="entry name" value="Sm-like ribonucleoproteins"/>
    <property type="match status" value="1"/>
</dbReference>
<dbReference type="InterPro" id="IPR011014">
    <property type="entry name" value="MscS_channel_TM-2"/>
</dbReference>
<evidence type="ECO:0000256" key="6">
    <source>
        <dbReference type="ARBA" id="ARBA00023136"/>
    </source>
</evidence>
<gene>
    <name evidence="11" type="ORF">ATL31_2874</name>
</gene>
<comment type="similarity">
    <text evidence="2">Belongs to the MscS (TC 1.A.23) family.</text>
</comment>
<dbReference type="Pfam" id="PF00924">
    <property type="entry name" value="MS_channel_2nd"/>
    <property type="match status" value="1"/>
</dbReference>
<dbReference type="EMBL" id="PJNE01000001">
    <property type="protein sequence ID" value="PKW28021.1"/>
    <property type="molecule type" value="Genomic_DNA"/>
</dbReference>
<dbReference type="InterPro" id="IPR006685">
    <property type="entry name" value="MscS_channel_2nd"/>
</dbReference>
<evidence type="ECO:0000256" key="1">
    <source>
        <dbReference type="ARBA" id="ARBA00004651"/>
    </source>
</evidence>
<feature type="domain" description="Mechanosensitive ion channel transmembrane helices 2/3" evidence="10">
    <location>
        <begin position="110"/>
        <end position="150"/>
    </location>
</feature>
<comment type="caution">
    <text evidence="11">The sequence shown here is derived from an EMBL/GenBank/DDBJ whole genome shotgun (WGS) entry which is preliminary data.</text>
</comment>
<accession>A0A2N3YMD0</accession>
<evidence type="ECO:0000256" key="7">
    <source>
        <dbReference type="SAM" id="Phobius"/>
    </source>
</evidence>
<dbReference type="AlphaFoldDB" id="A0A2N3YMD0"/>
<dbReference type="RefSeq" id="WP_101396409.1">
    <property type="nucleotide sequence ID" value="NZ_PJNE01000001.1"/>
</dbReference>
<dbReference type="InterPro" id="IPR049278">
    <property type="entry name" value="MS_channel_C"/>
</dbReference>
<dbReference type="GO" id="GO:0005886">
    <property type="term" value="C:plasma membrane"/>
    <property type="evidence" value="ECO:0007669"/>
    <property type="project" value="UniProtKB-SubCell"/>
</dbReference>
<dbReference type="OrthoDB" id="4638917at2"/>
<reference evidence="11 12" key="1">
    <citation type="submission" date="2017-12" db="EMBL/GenBank/DDBJ databases">
        <title>Sequencing the genomes of 1000 Actinobacteria strains.</title>
        <authorList>
            <person name="Klenk H.-P."/>
        </authorList>
    </citation>
    <scope>NUCLEOTIDE SEQUENCE [LARGE SCALE GENOMIC DNA]</scope>
    <source>
        <strain evidence="11 12">DSM 12806</strain>
    </source>
</reference>
<evidence type="ECO:0000313" key="11">
    <source>
        <dbReference type="EMBL" id="PKW28021.1"/>
    </source>
</evidence>